<protein>
    <submittedName>
        <fullName evidence="1">Helix-turn-helix transcriptional regulator</fullName>
    </submittedName>
</protein>
<dbReference type="SUPFAM" id="SSF47413">
    <property type="entry name" value="lambda repressor-like DNA-binding domains"/>
    <property type="match status" value="1"/>
</dbReference>
<gene>
    <name evidence="1" type="ORF">Q0812_04290</name>
</gene>
<reference evidence="1" key="1">
    <citation type="submission" date="2023-07" db="EMBL/GenBank/DDBJ databases">
        <title>Brevundimonas soil sp. nov., isolated from the soil of chemical plant.</title>
        <authorList>
            <person name="Wu N."/>
        </authorList>
    </citation>
    <scope>NUCLEOTIDE SEQUENCE</scope>
    <source>
        <strain evidence="1">XZ-24</strain>
    </source>
</reference>
<sequence length="291" mass="31788">MRHGSFAENLRILLKALVLSRTGLASSLNVDKSLVGRWAAGTVTPSEHNLANLTRFVAEQIDGFTMLDWDRSPADFAARLGVSVEAATATAQLEWVPPAIQEEARRGARHRGWAYEGLWRSTRASSDLPGRFLCDIVEIRSQPEGVIRFRSGIESVRYEGQALLLQHQLFYFGADAQHGTVIFGIFSGIARQRAEVIEGLSLGTLRDAGGSPMASACVMSRLGDLSGDPTEDDRRFEAAVAELTPLAPEDAVSQQVRDRLALTQTPEIPGYLRLLFAHSLSRGAVLETDVM</sequence>
<name>A0ABT8SJB9_9CAUL</name>
<keyword evidence="2" id="KW-1185">Reference proteome</keyword>
<dbReference type="Proteomes" id="UP001169063">
    <property type="component" value="Unassembled WGS sequence"/>
</dbReference>
<organism evidence="1 2">
    <name type="scientific">Peiella sedimenti</name>
    <dbReference type="NCBI Taxonomy" id="3061083"/>
    <lineage>
        <taxon>Bacteria</taxon>
        <taxon>Pseudomonadati</taxon>
        <taxon>Pseudomonadota</taxon>
        <taxon>Alphaproteobacteria</taxon>
        <taxon>Caulobacterales</taxon>
        <taxon>Caulobacteraceae</taxon>
        <taxon>Peiella</taxon>
    </lineage>
</organism>
<dbReference type="InterPro" id="IPR001387">
    <property type="entry name" value="Cro/C1-type_HTH"/>
</dbReference>
<dbReference type="EMBL" id="JAUKTR010000001">
    <property type="protein sequence ID" value="MDO1558647.1"/>
    <property type="molecule type" value="Genomic_DNA"/>
</dbReference>
<evidence type="ECO:0000313" key="1">
    <source>
        <dbReference type="EMBL" id="MDO1558647.1"/>
    </source>
</evidence>
<evidence type="ECO:0000313" key="2">
    <source>
        <dbReference type="Proteomes" id="UP001169063"/>
    </source>
</evidence>
<dbReference type="InterPro" id="IPR010982">
    <property type="entry name" value="Lambda_DNA-bd_dom_sf"/>
</dbReference>
<proteinExistence type="predicted"/>
<accession>A0ABT8SJB9</accession>
<dbReference type="RefSeq" id="WP_302109051.1">
    <property type="nucleotide sequence ID" value="NZ_JAUKTR010000001.1"/>
</dbReference>
<comment type="caution">
    <text evidence="1">The sequence shown here is derived from an EMBL/GenBank/DDBJ whole genome shotgun (WGS) entry which is preliminary data.</text>
</comment>
<dbReference type="CDD" id="cd00093">
    <property type="entry name" value="HTH_XRE"/>
    <property type="match status" value="1"/>
</dbReference>